<evidence type="ECO:0000313" key="1">
    <source>
        <dbReference type="EMBL" id="OJH14483.1"/>
    </source>
</evidence>
<reference evidence="1" key="2">
    <citation type="submission" date="2015-07" db="EMBL/GenBank/DDBJ databases">
        <authorList>
            <person name="Noorani M."/>
        </authorList>
    </citation>
    <scope>NUCLEOTIDE SEQUENCE</scope>
    <source>
        <strain evidence="1">CO275</strain>
        <plasmid evidence="1">unnamed</plasmid>
    </source>
</reference>
<keyword evidence="1" id="KW-0238">DNA-binding</keyword>
<comment type="caution">
    <text evidence="1">The sequence shown here is derived from an EMBL/GenBank/DDBJ whole genome shotgun (WGS) entry which is preliminary data.</text>
</comment>
<dbReference type="GO" id="GO:0003677">
    <property type="term" value="F:DNA binding"/>
    <property type="evidence" value="ECO:0007669"/>
    <property type="project" value="UniProtKB-KW"/>
</dbReference>
<protein>
    <submittedName>
        <fullName evidence="1">Single-stranded DNA-binding protein</fullName>
    </submittedName>
</protein>
<dbReference type="EMBL" id="JNBW01000543">
    <property type="protein sequence ID" value="OJH14483.1"/>
    <property type="molecule type" value="Genomic_DNA"/>
</dbReference>
<dbReference type="AlphaFoldDB" id="A0A1L8Z9Q7"/>
<feature type="non-terminal residue" evidence="1">
    <location>
        <position position="61"/>
    </location>
</feature>
<keyword evidence="1" id="KW-0614">Plasmid</keyword>
<geneLocation type="plasmid" evidence="1">
    <name>unnamed</name>
</geneLocation>
<dbReference type="Pfam" id="PF04404">
    <property type="entry name" value="ERF"/>
    <property type="match status" value="1"/>
</dbReference>
<organism evidence="1">
    <name type="scientific">Borrelia bissettiae</name>
    <name type="common">Borreliella bissettiae</name>
    <dbReference type="NCBI Taxonomy" id="64897"/>
    <lineage>
        <taxon>Bacteria</taxon>
        <taxon>Pseudomonadati</taxon>
        <taxon>Spirochaetota</taxon>
        <taxon>Spirochaetia</taxon>
        <taxon>Spirochaetales</taxon>
        <taxon>Borreliaceae</taxon>
        <taxon>Borreliella</taxon>
    </lineage>
</organism>
<sequence length="61" mass="7125">MTNISNNNNQEIQNNIQAKISFRKDMKILRMNLAGIDKSLKGYGYKYQNFNDIVEEIETVI</sequence>
<proteinExistence type="predicted"/>
<gene>
    <name evidence="1" type="ORF">ER70_08545</name>
</gene>
<accession>A0A1L8Z9Q7</accession>
<name>A0A1L8Z9Q7_BORBI</name>
<dbReference type="InterPro" id="IPR007499">
    <property type="entry name" value="ERF_bacteria_virus"/>
</dbReference>
<reference evidence="1" key="1">
    <citation type="journal article" date="2015" name="Microbiology">
        <title>Similarities in murine infection and immune response to Borrelia bissettii and Borrelia burgdorferi sensu stricto.</title>
        <authorList>
            <person name="Leydet B.F.Jr."/>
            <person name="Liang F.T."/>
        </authorList>
    </citation>
    <scope>NUCLEOTIDE SEQUENCE [LARGE SCALE GENOMIC DNA]</scope>
    <source>
        <strain evidence="1">CO275</strain>
        <plasmid evidence="1">unnamed</plasmid>
    </source>
</reference>